<sequence length="727" mass="81106">MASWSIPPDVCQEIALAGGPVASLCLVSSACARILRPLLYRSIIVSDNAGLLVHTLASAPEIAHLVKTLIFKDAAAAYIDERTWTYALSGLINLRHLTTSHYVPLSPDALPYISFKLETFASTSQVIGPWIDLIHRQPTLQELRFSSNFLAPPPGPDVLPKLRRVTARAQELSKFAQLHSLEGLVFPVAPAWSVQLRTRDIERFASSPAQPTTLRLACTQLLRLITEVPKILRAVVHLALNEDSAWGRNPALNQRSLMSAATKMNVDNFPHHDIGLCAADYIDRHIRLERSIHFAQHLRPKCSTPTLRVFHFCAADGCRTWRKWGEVEESRLYPSYSQPTLISMDPIIRDHILKTIGGLSAAAPAQSLCQCRREIQARCRDCLWGAPMCSACIVSEHEEHPLHRIQTWTGGAWICGSLKSLGLRIALGHGRRGGGRCVFPFPVDNFVIINADGPHGVAVDFCGCGHGPRRLEQLNAVRLFATTYPDITVAISFDLMEATRAEVLMKEIRSDALSQEASGIHPERDGERRPAPPEWVEYPCAPTDVSVPSPSSPAVELDADQLSFNFAEKLRAVCNDLVYFRGDLDLPGSPVLPTNADAIERAWAERNRPACTRQLPIGFRRSTLDDHWDWPGQAPRGTAGEENSLYGSDQWRYHLNRAWRAMREDERRDILAEDARQEHWARQEARRIRAREDAQASLTPDVEARQSVASIQGFNDYDALEYIDSAM</sequence>
<evidence type="ECO:0000313" key="4">
    <source>
        <dbReference type="Proteomes" id="UP001222325"/>
    </source>
</evidence>
<protein>
    <recommendedName>
        <fullName evidence="2">CxC2-like cysteine cluster KDZ transposase-associated domain-containing protein</fullName>
    </recommendedName>
</protein>
<gene>
    <name evidence="3" type="ORF">B0H15DRAFT_954947</name>
</gene>
<evidence type="ECO:0000259" key="2">
    <source>
        <dbReference type="Pfam" id="PF18803"/>
    </source>
</evidence>
<proteinExistence type="predicted"/>
<reference evidence="3" key="1">
    <citation type="submission" date="2023-03" db="EMBL/GenBank/DDBJ databases">
        <title>Massive genome expansion in bonnet fungi (Mycena s.s.) driven by repeated elements and novel gene families across ecological guilds.</title>
        <authorList>
            <consortium name="Lawrence Berkeley National Laboratory"/>
            <person name="Harder C.B."/>
            <person name="Miyauchi S."/>
            <person name="Viragh M."/>
            <person name="Kuo A."/>
            <person name="Thoen E."/>
            <person name="Andreopoulos B."/>
            <person name="Lu D."/>
            <person name="Skrede I."/>
            <person name="Drula E."/>
            <person name="Henrissat B."/>
            <person name="Morin E."/>
            <person name="Kohler A."/>
            <person name="Barry K."/>
            <person name="LaButti K."/>
            <person name="Morin E."/>
            <person name="Salamov A."/>
            <person name="Lipzen A."/>
            <person name="Mereny Z."/>
            <person name="Hegedus B."/>
            <person name="Baldrian P."/>
            <person name="Stursova M."/>
            <person name="Weitz H."/>
            <person name="Taylor A."/>
            <person name="Grigoriev I.V."/>
            <person name="Nagy L.G."/>
            <person name="Martin F."/>
            <person name="Kauserud H."/>
        </authorList>
    </citation>
    <scope>NUCLEOTIDE SEQUENCE</scope>
    <source>
        <strain evidence="3">CBHHK173m</strain>
    </source>
</reference>
<dbReference type="InterPro" id="IPR041457">
    <property type="entry name" value="CxC2_KDZ-assoc"/>
</dbReference>
<dbReference type="Pfam" id="PF18803">
    <property type="entry name" value="CxC2"/>
    <property type="match status" value="1"/>
</dbReference>
<evidence type="ECO:0000313" key="3">
    <source>
        <dbReference type="EMBL" id="KAJ7077654.1"/>
    </source>
</evidence>
<accession>A0AAD6TSD8</accession>
<feature type="compositionally biased region" description="Basic and acidic residues" evidence="1">
    <location>
        <begin position="521"/>
        <end position="531"/>
    </location>
</feature>
<evidence type="ECO:0000256" key="1">
    <source>
        <dbReference type="SAM" id="MobiDB-lite"/>
    </source>
</evidence>
<keyword evidence="4" id="KW-1185">Reference proteome</keyword>
<feature type="region of interest" description="Disordered" evidence="1">
    <location>
        <begin position="514"/>
        <end position="535"/>
    </location>
</feature>
<comment type="caution">
    <text evidence="3">The sequence shown here is derived from an EMBL/GenBank/DDBJ whole genome shotgun (WGS) entry which is preliminary data.</text>
</comment>
<dbReference type="Proteomes" id="UP001222325">
    <property type="component" value="Unassembled WGS sequence"/>
</dbReference>
<organism evidence="3 4">
    <name type="scientific">Mycena belliarum</name>
    <dbReference type="NCBI Taxonomy" id="1033014"/>
    <lineage>
        <taxon>Eukaryota</taxon>
        <taxon>Fungi</taxon>
        <taxon>Dikarya</taxon>
        <taxon>Basidiomycota</taxon>
        <taxon>Agaricomycotina</taxon>
        <taxon>Agaricomycetes</taxon>
        <taxon>Agaricomycetidae</taxon>
        <taxon>Agaricales</taxon>
        <taxon>Marasmiineae</taxon>
        <taxon>Mycenaceae</taxon>
        <taxon>Mycena</taxon>
    </lineage>
</organism>
<name>A0AAD6TSD8_9AGAR</name>
<feature type="domain" description="CxC2-like cysteine cluster KDZ transposase-associated" evidence="2">
    <location>
        <begin position="418"/>
        <end position="503"/>
    </location>
</feature>
<dbReference type="EMBL" id="JARJCN010000071">
    <property type="protein sequence ID" value="KAJ7077654.1"/>
    <property type="molecule type" value="Genomic_DNA"/>
</dbReference>
<dbReference type="AlphaFoldDB" id="A0AAD6TSD8"/>